<organism evidence="9 10">
    <name type="scientific">Meganyctiphanes norvegica</name>
    <name type="common">Northern krill</name>
    <name type="synonym">Thysanopoda norvegica</name>
    <dbReference type="NCBI Taxonomy" id="48144"/>
    <lineage>
        <taxon>Eukaryota</taxon>
        <taxon>Metazoa</taxon>
        <taxon>Ecdysozoa</taxon>
        <taxon>Arthropoda</taxon>
        <taxon>Crustacea</taxon>
        <taxon>Multicrustacea</taxon>
        <taxon>Malacostraca</taxon>
        <taxon>Eumalacostraca</taxon>
        <taxon>Eucarida</taxon>
        <taxon>Euphausiacea</taxon>
        <taxon>Euphausiidae</taxon>
        <taxon>Meganyctiphanes</taxon>
    </lineage>
</organism>
<evidence type="ECO:0000256" key="7">
    <source>
        <dbReference type="ARBA" id="ARBA00023170"/>
    </source>
</evidence>
<dbReference type="PROSITE" id="PS50853">
    <property type="entry name" value="FN3"/>
    <property type="match status" value="2"/>
</dbReference>
<keyword evidence="5" id="KW-1133">Transmembrane helix</keyword>
<dbReference type="SUPFAM" id="SSF49265">
    <property type="entry name" value="Fibronectin type III"/>
    <property type="match status" value="1"/>
</dbReference>
<protein>
    <recommendedName>
        <fullName evidence="8">Fibronectin type-III domain-containing protein</fullName>
    </recommendedName>
</protein>
<keyword evidence="3" id="KW-0547">Nucleotide-binding</keyword>
<evidence type="ECO:0000259" key="8">
    <source>
        <dbReference type="PROSITE" id="PS50853"/>
    </source>
</evidence>
<evidence type="ECO:0000256" key="1">
    <source>
        <dbReference type="ARBA" id="ARBA00004167"/>
    </source>
</evidence>
<dbReference type="InterPro" id="IPR036116">
    <property type="entry name" value="FN3_sf"/>
</dbReference>
<feature type="domain" description="Fibronectin type-III" evidence="8">
    <location>
        <begin position="1"/>
        <end position="87"/>
    </location>
</feature>
<feature type="non-terminal residue" evidence="9">
    <location>
        <position position="1"/>
    </location>
</feature>
<dbReference type="GO" id="GO:0005886">
    <property type="term" value="C:plasma membrane"/>
    <property type="evidence" value="ECO:0007669"/>
    <property type="project" value="TreeGrafter"/>
</dbReference>
<gene>
    <name evidence="9" type="ORF">MNOR_LOCUS37992</name>
</gene>
<dbReference type="EMBL" id="CAXKWB010081715">
    <property type="protein sequence ID" value="CAL4206067.1"/>
    <property type="molecule type" value="Genomic_DNA"/>
</dbReference>
<dbReference type="AlphaFoldDB" id="A0AAV2SL84"/>
<evidence type="ECO:0000313" key="9">
    <source>
        <dbReference type="EMBL" id="CAL4206067.1"/>
    </source>
</evidence>
<dbReference type="PANTHER" id="PTHR46877">
    <property type="entry name" value="EPH RECEPTOR A5"/>
    <property type="match status" value="1"/>
</dbReference>
<keyword evidence="7" id="KW-0675">Receptor</keyword>
<keyword evidence="10" id="KW-1185">Reference proteome</keyword>
<feature type="domain" description="Fibronectin type-III" evidence="8">
    <location>
        <begin position="88"/>
        <end position="124"/>
    </location>
</feature>
<accession>A0AAV2SL84</accession>
<evidence type="ECO:0000256" key="6">
    <source>
        <dbReference type="ARBA" id="ARBA00023136"/>
    </source>
</evidence>
<dbReference type="InterPro" id="IPR003961">
    <property type="entry name" value="FN3_dom"/>
</dbReference>
<evidence type="ECO:0000313" key="10">
    <source>
        <dbReference type="Proteomes" id="UP001497623"/>
    </source>
</evidence>
<keyword evidence="2" id="KW-0812">Transmembrane</keyword>
<dbReference type="CDD" id="cd00063">
    <property type="entry name" value="FN3"/>
    <property type="match status" value="2"/>
</dbReference>
<name>A0AAV2SL84_MEGNR</name>
<dbReference type="PANTHER" id="PTHR46877:SF14">
    <property type="entry name" value="RECEPTOR PROTEIN-TYROSINE KINASE"/>
    <property type="match status" value="1"/>
</dbReference>
<evidence type="ECO:0000256" key="2">
    <source>
        <dbReference type="ARBA" id="ARBA00022692"/>
    </source>
</evidence>
<reference evidence="9 10" key="1">
    <citation type="submission" date="2024-05" db="EMBL/GenBank/DDBJ databases">
        <authorList>
            <person name="Wallberg A."/>
        </authorList>
    </citation>
    <scope>NUCLEOTIDE SEQUENCE [LARGE SCALE GENOMIC DNA]</scope>
</reference>
<comment type="subcellular location">
    <subcellularLocation>
        <location evidence="1">Membrane</location>
        <topology evidence="1">Single-pass membrane protein</topology>
    </subcellularLocation>
</comment>
<evidence type="ECO:0000256" key="3">
    <source>
        <dbReference type="ARBA" id="ARBA00022741"/>
    </source>
</evidence>
<dbReference type="Gene3D" id="2.60.40.10">
    <property type="entry name" value="Immunoglobulins"/>
    <property type="match status" value="2"/>
</dbReference>
<dbReference type="GO" id="GO:0005524">
    <property type="term" value="F:ATP binding"/>
    <property type="evidence" value="ECO:0007669"/>
    <property type="project" value="UniProtKB-KW"/>
</dbReference>
<evidence type="ECO:0000256" key="4">
    <source>
        <dbReference type="ARBA" id="ARBA00022840"/>
    </source>
</evidence>
<dbReference type="Proteomes" id="UP001497623">
    <property type="component" value="Unassembled WGS sequence"/>
</dbReference>
<evidence type="ECO:0000256" key="5">
    <source>
        <dbReference type="ARBA" id="ARBA00022989"/>
    </source>
</evidence>
<feature type="non-terminal residue" evidence="9">
    <location>
        <position position="124"/>
    </location>
</feature>
<proteinExistence type="predicted"/>
<keyword evidence="6" id="KW-0472">Membrane</keyword>
<sequence>SSIIVSWSSPPQRLINGAIVNYRISYTNVDQAEVPGLVVGGSVMSDGMRATVRGLAAWSNYTVTVAAATLAGEGVASDTVSCTTDEDVPSELLGVKAIVSGPRSVMVSWSAPEYPHGRLTRYII</sequence>
<comment type="caution">
    <text evidence="9">The sequence shown here is derived from an EMBL/GenBank/DDBJ whole genome shotgun (WGS) entry which is preliminary data.</text>
</comment>
<dbReference type="InterPro" id="IPR013783">
    <property type="entry name" value="Ig-like_fold"/>
</dbReference>
<dbReference type="Pfam" id="PF00041">
    <property type="entry name" value="fn3"/>
    <property type="match status" value="1"/>
</dbReference>
<keyword evidence="4" id="KW-0067">ATP-binding</keyword>
<dbReference type="InterPro" id="IPR050449">
    <property type="entry name" value="Ephrin_rcpt_TKs"/>
</dbReference>
<dbReference type="PRINTS" id="PR00014">
    <property type="entry name" value="FNTYPEIII"/>
</dbReference>